<dbReference type="RefSeq" id="WP_129175647.1">
    <property type="nucleotide sequence ID" value="NZ_JACCBI010000001.1"/>
</dbReference>
<reference evidence="3 4" key="1">
    <citation type="submission" date="2019-01" db="EMBL/GenBank/DDBJ databases">
        <title>Agromyces.</title>
        <authorList>
            <person name="Li J."/>
        </authorList>
    </citation>
    <scope>NUCLEOTIDE SEQUENCE [LARGE SCALE GENOMIC DNA]</scope>
    <source>
        <strain evidence="3 4">DSM 23870</strain>
    </source>
</reference>
<keyword evidence="2" id="KW-0378">Hydrolase</keyword>
<keyword evidence="1" id="KW-0732">Signal</keyword>
<evidence type="ECO:0000256" key="1">
    <source>
        <dbReference type="SAM" id="SignalP"/>
    </source>
</evidence>
<accession>A0A4Q2M6X4</accession>
<dbReference type="AlphaFoldDB" id="A0A4Q2M6X4"/>
<name>A0A4Q2M6X4_9MICO</name>
<dbReference type="GO" id="GO:0008233">
    <property type="term" value="F:peptidase activity"/>
    <property type="evidence" value="ECO:0007669"/>
    <property type="project" value="UniProtKB-KW"/>
</dbReference>
<protein>
    <submittedName>
        <fullName evidence="2">Putative secreted Zn-dependent protease</fullName>
    </submittedName>
</protein>
<dbReference type="GO" id="GO:0006508">
    <property type="term" value="P:proteolysis"/>
    <property type="evidence" value="ECO:0007669"/>
    <property type="project" value="UniProtKB-KW"/>
</dbReference>
<sequence length="86" mass="9541">MKISRRFAAAFLAVGLVGGAGIVAAAPAQAVTETRENYTGYSTQARCNSEKTWTMNRLRSTGKEITAHTPCHYNGAQKWKFQVWYI</sequence>
<keyword evidence="4" id="KW-1185">Reference proteome</keyword>
<gene>
    <name evidence="2" type="ORF">BJ972_003170</name>
    <name evidence="3" type="ORF">ESP50_12525</name>
</gene>
<dbReference type="EMBL" id="JACCBI010000001">
    <property type="protein sequence ID" value="NYD68651.1"/>
    <property type="molecule type" value="Genomic_DNA"/>
</dbReference>
<comment type="caution">
    <text evidence="3">The sequence shown here is derived from an EMBL/GenBank/DDBJ whole genome shotgun (WGS) entry which is preliminary data.</text>
</comment>
<feature type="chain" id="PRO_5036119112" evidence="1">
    <location>
        <begin position="31"/>
        <end position="86"/>
    </location>
</feature>
<feature type="signal peptide" evidence="1">
    <location>
        <begin position="1"/>
        <end position="30"/>
    </location>
</feature>
<dbReference type="OrthoDB" id="9963505at2"/>
<evidence type="ECO:0000313" key="2">
    <source>
        <dbReference type="EMBL" id="NYD68651.1"/>
    </source>
</evidence>
<dbReference type="EMBL" id="SDPM01000006">
    <property type="protein sequence ID" value="RXZ86023.1"/>
    <property type="molecule type" value="Genomic_DNA"/>
</dbReference>
<evidence type="ECO:0000313" key="4">
    <source>
        <dbReference type="Proteomes" id="UP000292686"/>
    </source>
</evidence>
<dbReference type="Proteomes" id="UP000292686">
    <property type="component" value="Unassembled WGS sequence"/>
</dbReference>
<organism evidence="3 4">
    <name type="scientific">Agromyces atrinae</name>
    <dbReference type="NCBI Taxonomy" id="592376"/>
    <lineage>
        <taxon>Bacteria</taxon>
        <taxon>Bacillati</taxon>
        <taxon>Actinomycetota</taxon>
        <taxon>Actinomycetes</taxon>
        <taxon>Micrococcales</taxon>
        <taxon>Microbacteriaceae</taxon>
        <taxon>Agromyces</taxon>
    </lineage>
</organism>
<proteinExistence type="predicted"/>
<evidence type="ECO:0000313" key="3">
    <source>
        <dbReference type="EMBL" id="RXZ86023.1"/>
    </source>
</evidence>
<reference evidence="2 5" key="2">
    <citation type="submission" date="2020-07" db="EMBL/GenBank/DDBJ databases">
        <title>Sequencing the genomes of 1000 actinobacteria strains.</title>
        <authorList>
            <person name="Klenk H.-P."/>
        </authorList>
    </citation>
    <scope>NUCLEOTIDE SEQUENCE [LARGE SCALE GENOMIC DNA]</scope>
    <source>
        <strain evidence="2 5">DSM 23870</strain>
    </source>
</reference>
<evidence type="ECO:0000313" key="5">
    <source>
        <dbReference type="Proteomes" id="UP000581087"/>
    </source>
</evidence>
<dbReference type="Proteomes" id="UP000581087">
    <property type="component" value="Unassembled WGS sequence"/>
</dbReference>
<keyword evidence="2" id="KW-0645">Protease</keyword>